<accession>A0ABV7U3D2</accession>
<dbReference type="RefSeq" id="WP_377760992.1">
    <property type="nucleotide sequence ID" value="NZ_JBHRXY010000004.1"/>
</dbReference>
<evidence type="ECO:0000313" key="2">
    <source>
        <dbReference type="EMBL" id="MFC3629436.1"/>
    </source>
</evidence>
<gene>
    <name evidence="2" type="ORF">ACFOM8_08245</name>
</gene>
<keyword evidence="1" id="KW-0732">Signal</keyword>
<organism evidence="2 3">
    <name type="scientific">Paracoccus angustae</name>
    <dbReference type="NCBI Taxonomy" id="1671480"/>
    <lineage>
        <taxon>Bacteria</taxon>
        <taxon>Pseudomonadati</taxon>
        <taxon>Pseudomonadota</taxon>
        <taxon>Alphaproteobacteria</taxon>
        <taxon>Rhodobacterales</taxon>
        <taxon>Paracoccaceae</taxon>
        <taxon>Paracoccus</taxon>
    </lineage>
</organism>
<dbReference type="EMBL" id="JBHRXY010000004">
    <property type="protein sequence ID" value="MFC3629436.1"/>
    <property type="molecule type" value="Genomic_DNA"/>
</dbReference>
<evidence type="ECO:0000313" key="3">
    <source>
        <dbReference type="Proteomes" id="UP001595539"/>
    </source>
</evidence>
<dbReference type="Proteomes" id="UP001595539">
    <property type="component" value="Unassembled WGS sequence"/>
</dbReference>
<feature type="chain" id="PRO_5045691532" description="LysM domain-containing protein" evidence="1">
    <location>
        <begin position="22"/>
        <end position="222"/>
    </location>
</feature>
<evidence type="ECO:0008006" key="4">
    <source>
        <dbReference type="Google" id="ProtNLM"/>
    </source>
</evidence>
<comment type="caution">
    <text evidence="2">The sequence shown here is derived from an EMBL/GenBank/DDBJ whole genome shotgun (WGS) entry which is preliminary data.</text>
</comment>
<name>A0ABV7U3D2_9RHOB</name>
<feature type="signal peptide" evidence="1">
    <location>
        <begin position="1"/>
        <end position="21"/>
    </location>
</feature>
<keyword evidence="3" id="KW-1185">Reference proteome</keyword>
<sequence length="222" mass="22398">MRPVVLASLFVAALTTLPAHAQDCPPAVPFGPGDRLADLSARCGVEAGAILRANDAADETALRQRGAVAIPQASATDPGFLERARDAAEQTAERAEGAATRAGEAAADFLSENDLGRDLLGLGRSAGLLAADDAGAEQAQLSAVARGTDRVRIAATGLPGGQAVTIALVTGNATTPLRDMTAAADGTLLATIPVPEAGPEGDMVFALEADGRRLATATLERP</sequence>
<proteinExistence type="predicted"/>
<evidence type="ECO:0000256" key="1">
    <source>
        <dbReference type="SAM" id="SignalP"/>
    </source>
</evidence>
<reference evidence="3" key="1">
    <citation type="journal article" date="2019" name="Int. J. Syst. Evol. Microbiol.">
        <title>The Global Catalogue of Microorganisms (GCM) 10K type strain sequencing project: providing services to taxonomists for standard genome sequencing and annotation.</title>
        <authorList>
            <consortium name="The Broad Institute Genomics Platform"/>
            <consortium name="The Broad Institute Genome Sequencing Center for Infectious Disease"/>
            <person name="Wu L."/>
            <person name="Ma J."/>
        </authorList>
    </citation>
    <scope>NUCLEOTIDE SEQUENCE [LARGE SCALE GENOMIC DNA]</scope>
    <source>
        <strain evidence="3">KCTC 42473</strain>
    </source>
</reference>
<protein>
    <recommendedName>
        <fullName evidence="4">LysM domain-containing protein</fullName>
    </recommendedName>
</protein>